<dbReference type="AlphaFoldDB" id="A0A1F7L139"/>
<dbReference type="Gene3D" id="3.60.60.10">
    <property type="entry name" value="Penicillin V Acylase, Chain A"/>
    <property type="match status" value="1"/>
</dbReference>
<dbReference type="NCBIfam" id="NF040521">
    <property type="entry name" value="C45_proenzyme"/>
    <property type="match status" value="1"/>
</dbReference>
<proteinExistence type="predicted"/>
<dbReference type="PANTHER" id="PTHR34180">
    <property type="entry name" value="PEPTIDASE C45"/>
    <property type="match status" value="1"/>
</dbReference>
<reference evidence="2 3" key="1">
    <citation type="journal article" date="2016" name="Nat. Commun.">
        <title>Thousands of microbial genomes shed light on interconnected biogeochemical processes in an aquifer system.</title>
        <authorList>
            <person name="Anantharaman K."/>
            <person name="Brown C.T."/>
            <person name="Hug L.A."/>
            <person name="Sharon I."/>
            <person name="Castelle C.J."/>
            <person name="Probst A.J."/>
            <person name="Thomas B.C."/>
            <person name="Singh A."/>
            <person name="Wilkins M.J."/>
            <person name="Karaoz U."/>
            <person name="Brodie E.L."/>
            <person name="Williams K.H."/>
            <person name="Hubbard S.S."/>
            <person name="Banfield J.F."/>
        </authorList>
    </citation>
    <scope>NUCLEOTIDE SEQUENCE [LARGE SCALE GENOMIC DNA]</scope>
</reference>
<organism evidence="2 3">
    <name type="scientific">Candidatus Roizmanbacteria bacterium RIFOXYD1_FULL_38_12</name>
    <dbReference type="NCBI Taxonomy" id="1802093"/>
    <lineage>
        <taxon>Bacteria</taxon>
        <taxon>Candidatus Roizmaniibacteriota</taxon>
    </lineage>
</organism>
<evidence type="ECO:0000313" key="2">
    <source>
        <dbReference type="EMBL" id="OGK73845.1"/>
    </source>
</evidence>
<dbReference type="PANTHER" id="PTHR34180:SF1">
    <property type="entry name" value="BETA-ALANYL-DOPAMINE_CARCININE HYDROLASE"/>
    <property type="match status" value="1"/>
</dbReference>
<dbReference type="EMBL" id="MGBR01000001">
    <property type="protein sequence ID" value="OGK73845.1"/>
    <property type="molecule type" value="Genomic_DNA"/>
</dbReference>
<comment type="caution">
    <text evidence="2">The sequence shown here is derived from an EMBL/GenBank/DDBJ whole genome shotgun (WGS) entry which is preliminary data.</text>
</comment>
<dbReference type="InterPro" id="IPR047794">
    <property type="entry name" value="C45_proenzyme-like"/>
</dbReference>
<gene>
    <name evidence="2" type="ORF">A3K52_03625</name>
</gene>
<name>A0A1F7L139_9BACT</name>
<evidence type="ECO:0000259" key="1">
    <source>
        <dbReference type="Pfam" id="PF03417"/>
    </source>
</evidence>
<sequence>MKIIEVHAKDHYEAGYLLGQLTAKMQTAYIKAFHLPAPWDILIKKSLPFLDVTKKVFPQYIDEINGLANGAKIPFEKLWVFHCIDEVMEKQHIERCTSIFLKQENGSGYIVGHNEDWDVWTGEYFFILKRTLDNKTVVELGLAGLISGGTICINSSGMIQAINSLYHTDYQIGIPKQIVARWLSSRESLEEVKEEFPKLRRAAGYCYNMSKKTKVLSIESSARRYEFFETNKNYVHTNHYIGTLKEVEKQYKEEMQSLGRYQHIRSVLSQVHTVNVLKDLLLYTTNDDSSVYRTKETSTVASVIFDVPKKIMYAAQENKGLNTLWQQINLDFIT</sequence>
<protein>
    <recommendedName>
        <fullName evidence="1">Peptidase C45 hydrolase domain-containing protein</fullName>
    </recommendedName>
</protein>
<dbReference type="InterPro" id="IPR047801">
    <property type="entry name" value="Peptidase_C45"/>
</dbReference>
<dbReference type="Gene3D" id="1.10.10.2120">
    <property type="match status" value="1"/>
</dbReference>
<feature type="domain" description="Peptidase C45 hydrolase" evidence="1">
    <location>
        <begin position="103"/>
        <end position="318"/>
    </location>
</feature>
<dbReference type="Proteomes" id="UP000177050">
    <property type="component" value="Unassembled WGS sequence"/>
</dbReference>
<accession>A0A1F7L139</accession>
<dbReference type="Pfam" id="PF03417">
    <property type="entry name" value="AAT"/>
    <property type="match status" value="1"/>
</dbReference>
<evidence type="ECO:0000313" key="3">
    <source>
        <dbReference type="Proteomes" id="UP000177050"/>
    </source>
</evidence>
<dbReference type="InterPro" id="IPR005079">
    <property type="entry name" value="Peptidase_C45_hydrolase"/>
</dbReference>